<dbReference type="GO" id="GO:0008289">
    <property type="term" value="F:lipid binding"/>
    <property type="evidence" value="ECO:0007669"/>
    <property type="project" value="UniProtKB-KW"/>
</dbReference>
<evidence type="ECO:0000256" key="5">
    <source>
        <dbReference type="ARBA" id="ARBA00023136"/>
    </source>
</evidence>
<keyword evidence="7" id="KW-0812">Transmembrane</keyword>
<dbReference type="AlphaFoldDB" id="A0A7I8JM75"/>
<dbReference type="CDD" id="cd21669">
    <property type="entry name" value="SMP_SF"/>
    <property type="match status" value="1"/>
</dbReference>
<dbReference type="EMBL" id="CACRZD030000015">
    <property type="protein sequence ID" value="CAA6671268.1"/>
    <property type="molecule type" value="Genomic_DNA"/>
</dbReference>
<dbReference type="Pfam" id="PF00168">
    <property type="entry name" value="C2"/>
    <property type="match status" value="1"/>
</dbReference>
<keyword evidence="7" id="KW-1133">Transmembrane helix</keyword>
<organism evidence="10">
    <name type="scientific">Spirodela intermedia</name>
    <name type="common">Intermediate duckweed</name>
    <dbReference type="NCBI Taxonomy" id="51605"/>
    <lineage>
        <taxon>Eukaryota</taxon>
        <taxon>Viridiplantae</taxon>
        <taxon>Streptophyta</taxon>
        <taxon>Embryophyta</taxon>
        <taxon>Tracheophyta</taxon>
        <taxon>Spermatophyta</taxon>
        <taxon>Magnoliopsida</taxon>
        <taxon>Liliopsida</taxon>
        <taxon>Araceae</taxon>
        <taxon>Lemnoideae</taxon>
        <taxon>Spirodela</taxon>
    </lineage>
</organism>
<keyword evidence="5 7" id="KW-0472">Membrane</keyword>
<evidence type="ECO:0000256" key="6">
    <source>
        <dbReference type="SAM" id="MobiDB-lite"/>
    </source>
</evidence>
<dbReference type="PROSITE" id="PS51847">
    <property type="entry name" value="SMP"/>
    <property type="match status" value="1"/>
</dbReference>
<dbReference type="Proteomes" id="UP001189122">
    <property type="component" value="Unassembled WGS sequence"/>
</dbReference>
<feature type="compositionally biased region" description="Low complexity" evidence="6">
    <location>
        <begin position="567"/>
        <end position="579"/>
    </location>
</feature>
<keyword evidence="11" id="KW-1185">Reference proteome</keyword>
<dbReference type="InterPro" id="IPR035892">
    <property type="entry name" value="C2_domain_sf"/>
</dbReference>
<evidence type="ECO:0000259" key="9">
    <source>
        <dbReference type="PROSITE" id="PS51847"/>
    </source>
</evidence>
<feature type="region of interest" description="Disordered" evidence="6">
    <location>
        <begin position="404"/>
        <end position="439"/>
    </location>
</feature>
<evidence type="ECO:0000256" key="4">
    <source>
        <dbReference type="ARBA" id="ARBA00023121"/>
    </source>
</evidence>
<feature type="compositionally biased region" description="Polar residues" evidence="6">
    <location>
        <begin position="542"/>
        <end position="559"/>
    </location>
</feature>
<feature type="transmembrane region" description="Helical" evidence="7">
    <location>
        <begin position="20"/>
        <end position="43"/>
    </location>
</feature>
<dbReference type="EMBL" id="LR743602">
    <property type="protein sequence ID" value="CAA2632035.1"/>
    <property type="molecule type" value="Genomic_DNA"/>
</dbReference>
<evidence type="ECO:0000256" key="1">
    <source>
        <dbReference type="ARBA" id="ARBA00004370"/>
    </source>
</evidence>
<protein>
    <submittedName>
        <fullName evidence="10">Uncharacterized protein</fullName>
    </submittedName>
</protein>
<feature type="compositionally biased region" description="Low complexity" evidence="6">
    <location>
        <begin position="423"/>
        <end position="433"/>
    </location>
</feature>
<feature type="region of interest" description="Disordered" evidence="6">
    <location>
        <begin position="499"/>
        <end position="518"/>
    </location>
</feature>
<dbReference type="InterPro" id="IPR031468">
    <property type="entry name" value="SMP_LBD"/>
</dbReference>
<dbReference type="PANTHER" id="PTHR47042:SF4">
    <property type="entry name" value="OS02G0313700 PROTEIN"/>
    <property type="match status" value="1"/>
</dbReference>
<dbReference type="SUPFAM" id="SSF49562">
    <property type="entry name" value="C2 domain (Calcium/lipid-binding domain, CaLB)"/>
    <property type="match status" value="1"/>
</dbReference>
<gene>
    <name evidence="10" type="ORF">SI7747_15017676</name>
</gene>
<dbReference type="PANTHER" id="PTHR47042">
    <property type="entry name" value="C2 DOMAIN-CONTAINING PROTEIN-LIKE"/>
    <property type="match status" value="1"/>
</dbReference>
<keyword evidence="4" id="KW-0446">Lipid-binding</keyword>
<dbReference type="PROSITE" id="PS50004">
    <property type="entry name" value="C2"/>
    <property type="match status" value="1"/>
</dbReference>
<keyword evidence="2" id="KW-0813">Transport</keyword>
<evidence type="ECO:0000259" key="8">
    <source>
        <dbReference type="PROSITE" id="PS50004"/>
    </source>
</evidence>
<feature type="domain" description="SMP-LTD" evidence="9">
    <location>
        <begin position="71"/>
        <end position="261"/>
    </location>
</feature>
<dbReference type="InterPro" id="IPR000008">
    <property type="entry name" value="C2_dom"/>
</dbReference>
<dbReference type="GO" id="GO:0016020">
    <property type="term" value="C:membrane"/>
    <property type="evidence" value="ECO:0007669"/>
    <property type="project" value="UniProtKB-SubCell"/>
</dbReference>
<feature type="region of interest" description="Disordered" evidence="6">
    <location>
        <begin position="531"/>
        <end position="579"/>
    </location>
</feature>
<evidence type="ECO:0000313" key="11">
    <source>
        <dbReference type="Proteomes" id="UP001189122"/>
    </source>
</evidence>
<sequence length="579" mass="64868">MGLLEASIIHHVGGVLALTWALSWFGCCHPIVYVLCLAYLYMAHEHYITRLRRRLQFEERKHANQRRLLSDAETLRWLNHAVEKVWPMCMEQIASQRFLLPIVPWFLEKYKPWTAKKAVVQHLYLGRSPPAFTDIRVVHPSADDDHLVLELGMNFLSADDMSSVLAVKLRKRLGFGIWAKLHVTGIHVEGGPEVSPQVALPWTAAAVLCRAPFFQVTVKPIFSHGLDVTEIPGISGWVDKLLTVAFAETLVEPNMLVVDVEKFVSSPEPDWFTVDEKCRIAYAKVEILEGADMNPSDLNGLADPYVRGRLGSCRFQTKVQRKTLSPRWYEMFKIPITSWEAAVLRLEVRDKDYIFDDSMGICSVNIGELRGGQRHDMWQTLKDVKMGSLHLAITVLEDGVRRRSWAKEREQQPPEDGGDGPNAVADAASTSAGAGKGDVYEPVDILGQETTGVWVHRPDRLCLRRLELRRGREGLSNTELLQGEAVVWSQSSSLAANTLQQQGEVGSDDDEPDGHKAHHFGKIQRGLRKVGHLLKSPKGGNPTVQRNTPSRRQTPASEQSQKEGVSRGRVGSGRSPLEM</sequence>
<evidence type="ECO:0000313" key="10">
    <source>
        <dbReference type="EMBL" id="CAA2632035.1"/>
    </source>
</evidence>
<dbReference type="SMART" id="SM00239">
    <property type="entry name" value="C2"/>
    <property type="match status" value="1"/>
</dbReference>
<evidence type="ECO:0000256" key="2">
    <source>
        <dbReference type="ARBA" id="ARBA00022448"/>
    </source>
</evidence>
<comment type="subcellular location">
    <subcellularLocation>
        <location evidence="1">Membrane</location>
    </subcellularLocation>
</comment>
<evidence type="ECO:0000256" key="3">
    <source>
        <dbReference type="ARBA" id="ARBA00023055"/>
    </source>
</evidence>
<feature type="domain" description="C2" evidence="8">
    <location>
        <begin position="266"/>
        <end position="379"/>
    </location>
</feature>
<reference evidence="10 11" key="1">
    <citation type="submission" date="2019-12" db="EMBL/GenBank/DDBJ databases">
        <authorList>
            <person name="Scholz U."/>
            <person name="Mascher M."/>
            <person name="Fiebig A."/>
        </authorList>
    </citation>
    <scope>NUCLEOTIDE SEQUENCE</scope>
</reference>
<name>A0A7I8JM75_SPIIN</name>
<dbReference type="Gene3D" id="2.60.40.150">
    <property type="entry name" value="C2 domain"/>
    <property type="match status" value="1"/>
</dbReference>
<keyword evidence="3" id="KW-0445">Lipid transport</keyword>
<dbReference type="InterPro" id="IPR052847">
    <property type="entry name" value="Ext_Synaptotagmin/KAHRP-like"/>
</dbReference>
<proteinExistence type="predicted"/>
<evidence type="ECO:0000256" key="7">
    <source>
        <dbReference type="SAM" id="Phobius"/>
    </source>
</evidence>
<dbReference type="CDD" id="cd00030">
    <property type="entry name" value="C2"/>
    <property type="match status" value="1"/>
</dbReference>
<accession>A0A7I8JM75</accession>
<dbReference type="GO" id="GO:0006869">
    <property type="term" value="P:lipid transport"/>
    <property type="evidence" value="ECO:0007669"/>
    <property type="project" value="UniProtKB-KW"/>
</dbReference>